<dbReference type="EMBL" id="CM023487">
    <property type="protein sequence ID" value="KAH6925832.1"/>
    <property type="molecule type" value="Genomic_DNA"/>
</dbReference>
<keyword evidence="2" id="KW-1185">Reference proteome</keyword>
<protein>
    <submittedName>
        <fullName evidence="1">Uncharacterized protein</fullName>
    </submittedName>
</protein>
<dbReference type="Proteomes" id="UP000821845">
    <property type="component" value="Chromosome 7"/>
</dbReference>
<organism evidence="1 2">
    <name type="scientific">Hyalomma asiaticum</name>
    <name type="common">Tick</name>
    <dbReference type="NCBI Taxonomy" id="266040"/>
    <lineage>
        <taxon>Eukaryota</taxon>
        <taxon>Metazoa</taxon>
        <taxon>Ecdysozoa</taxon>
        <taxon>Arthropoda</taxon>
        <taxon>Chelicerata</taxon>
        <taxon>Arachnida</taxon>
        <taxon>Acari</taxon>
        <taxon>Parasitiformes</taxon>
        <taxon>Ixodida</taxon>
        <taxon>Ixodoidea</taxon>
        <taxon>Ixodidae</taxon>
        <taxon>Hyalomminae</taxon>
        <taxon>Hyalomma</taxon>
    </lineage>
</organism>
<reference evidence="1" key="1">
    <citation type="submission" date="2020-05" db="EMBL/GenBank/DDBJ databases">
        <title>Large-scale comparative analyses of tick genomes elucidate their genetic diversity and vector capacities.</title>
        <authorList>
            <person name="Jia N."/>
            <person name="Wang J."/>
            <person name="Shi W."/>
            <person name="Du L."/>
            <person name="Sun Y."/>
            <person name="Zhan W."/>
            <person name="Jiang J."/>
            <person name="Wang Q."/>
            <person name="Zhang B."/>
            <person name="Ji P."/>
            <person name="Sakyi L.B."/>
            <person name="Cui X."/>
            <person name="Yuan T."/>
            <person name="Jiang B."/>
            <person name="Yang W."/>
            <person name="Lam T.T.-Y."/>
            <person name="Chang Q."/>
            <person name="Ding S."/>
            <person name="Wang X."/>
            <person name="Zhu J."/>
            <person name="Ruan X."/>
            <person name="Zhao L."/>
            <person name="Wei J."/>
            <person name="Que T."/>
            <person name="Du C."/>
            <person name="Cheng J."/>
            <person name="Dai P."/>
            <person name="Han X."/>
            <person name="Huang E."/>
            <person name="Gao Y."/>
            <person name="Liu J."/>
            <person name="Shao H."/>
            <person name="Ye R."/>
            <person name="Li L."/>
            <person name="Wei W."/>
            <person name="Wang X."/>
            <person name="Wang C."/>
            <person name="Yang T."/>
            <person name="Huo Q."/>
            <person name="Li W."/>
            <person name="Guo W."/>
            <person name="Chen H."/>
            <person name="Zhou L."/>
            <person name="Ni X."/>
            <person name="Tian J."/>
            <person name="Zhou Y."/>
            <person name="Sheng Y."/>
            <person name="Liu T."/>
            <person name="Pan Y."/>
            <person name="Xia L."/>
            <person name="Li J."/>
            <person name="Zhao F."/>
            <person name="Cao W."/>
        </authorList>
    </citation>
    <scope>NUCLEOTIDE SEQUENCE</scope>
    <source>
        <strain evidence="1">Hyas-2018</strain>
    </source>
</reference>
<name>A0ACB7RSD1_HYAAI</name>
<gene>
    <name evidence="1" type="ORF">HPB50_010790</name>
</gene>
<comment type="caution">
    <text evidence="1">The sequence shown here is derived from an EMBL/GenBank/DDBJ whole genome shotgun (WGS) entry which is preliminary data.</text>
</comment>
<sequence length="148" mass="16384">MRPLVAHLETPAVPLGPEAGTTADGFPDPEAYAAALRTRQPATNCVPRPPTHPPIHYFSGPPHVRNQQLSVSNNTETSDLVMLVDQVVLSHPALLQRTWQNADAHLSARLDAPIRFPVSTTFRVAWSRFDVRRHCGTYGYVTYLYSGN</sequence>
<evidence type="ECO:0000313" key="1">
    <source>
        <dbReference type="EMBL" id="KAH6925832.1"/>
    </source>
</evidence>
<accession>A0ACB7RSD1</accession>
<proteinExistence type="predicted"/>
<evidence type="ECO:0000313" key="2">
    <source>
        <dbReference type="Proteomes" id="UP000821845"/>
    </source>
</evidence>